<keyword evidence="2" id="KW-1185">Reference proteome</keyword>
<protein>
    <submittedName>
        <fullName evidence="1">Uncharacterized protein</fullName>
    </submittedName>
</protein>
<dbReference type="Proteomes" id="UP000444174">
    <property type="component" value="Unassembled WGS sequence"/>
</dbReference>
<evidence type="ECO:0000313" key="1">
    <source>
        <dbReference type="EMBL" id="MQQ09351.1"/>
    </source>
</evidence>
<dbReference type="EMBL" id="WIBF01000008">
    <property type="protein sequence ID" value="MQQ09351.1"/>
    <property type="molecule type" value="Genomic_DNA"/>
</dbReference>
<dbReference type="AlphaFoldDB" id="A0A843YEL9"/>
<proteinExistence type="predicted"/>
<dbReference type="RefSeq" id="WP_153216305.1">
    <property type="nucleotide sequence ID" value="NZ_WIBF01000008.1"/>
</dbReference>
<sequence>MFDHRPFPEKLSKRRSMHEAAFSVADCSGDELHELLDRVVVSYDQDAKNHILDIPGNLITMLKQTKPAEEAGIYDAKSSLILVAGVGFEPTTFRL</sequence>
<accession>A0A843YEL9</accession>
<gene>
    <name evidence="1" type="ORF">GFB49_12865</name>
</gene>
<name>A0A843YEL9_9RHOB</name>
<evidence type="ECO:0000313" key="2">
    <source>
        <dbReference type="Proteomes" id="UP000444174"/>
    </source>
</evidence>
<comment type="caution">
    <text evidence="1">The sequence shown here is derived from an EMBL/GenBank/DDBJ whole genome shotgun (WGS) entry which is preliminary data.</text>
</comment>
<reference evidence="1 2" key="1">
    <citation type="submission" date="2019-10" db="EMBL/GenBank/DDBJ databases">
        <title>Epibacterium sp. nov., isolated from seawater.</title>
        <authorList>
            <person name="Zhang X."/>
            <person name="Li N."/>
        </authorList>
    </citation>
    <scope>NUCLEOTIDE SEQUENCE [LARGE SCALE GENOMIC DNA]</scope>
    <source>
        <strain evidence="1 2">SM1979</strain>
    </source>
</reference>
<organism evidence="1 2">
    <name type="scientific">Tritonibacter litoralis</name>
    <dbReference type="NCBI Taxonomy" id="2662264"/>
    <lineage>
        <taxon>Bacteria</taxon>
        <taxon>Pseudomonadati</taxon>
        <taxon>Pseudomonadota</taxon>
        <taxon>Alphaproteobacteria</taxon>
        <taxon>Rhodobacterales</taxon>
        <taxon>Paracoccaceae</taxon>
        <taxon>Tritonibacter</taxon>
    </lineage>
</organism>